<protein>
    <submittedName>
        <fullName evidence="2">Uncharacterized protein</fullName>
    </submittedName>
</protein>
<evidence type="ECO:0000313" key="3">
    <source>
        <dbReference type="Proteomes" id="UP000239480"/>
    </source>
</evidence>
<evidence type="ECO:0000256" key="1">
    <source>
        <dbReference type="SAM" id="MobiDB-lite"/>
    </source>
</evidence>
<proteinExistence type="predicted"/>
<organism evidence="2 3">
    <name type="scientific">Aliiruegeria haliotis</name>
    <dbReference type="NCBI Taxonomy" id="1280846"/>
    <lineage>
        <taxon>Bacteria</taxon>
        <taxon>Pseudomonadati</taxon>
        <taxon>Pseudomonadota</taxon>
        <taxon>Alphaproteobacteria</taxon>
        <taxon>Rhodobacterales</taxon>
        <taxon>Roseobacteraceae</taxon>
        <taxon>Aliiruegeria</taxon>
    </lineage>
</organism>
<name>A0A2T0RZ81_9RHOB</name>
<reference evidence="2 3" key="1">
    <citation type="submission" date="2018-03" db="EMBL/GenBank/DDBJ databases">
        <title>Genomic Encyclopedia of Archaeal and Bacterial Type Strains, Phase II (KMG-II): from individual species to whole genera.</title>
        <authorList>
            <person name="Goeker M."/>
        </authorList>
    </citation>
    <scope>NUCLEOTIDE SEQUENCE [LARGE SCALE GENOMIC DNA]</scope>
    <source>
        <strain evidence="2 3">DSM 29328</strain>
    </source>
</reference>
<sequence>MRALSAGGEVAAVGKATAGQGRGSRPFWPRVAGQKALGRARVPRAPAAGWCGEGNAAGR</sequence>
<dbReference type="EMBL" id="PVTD01000001">
    <property type="protein sequence ID" value="PRY26485.1"/>
    <property type="molecule type" value="Genomic_DNA"/>
</dbReference>
<comment type="caution">
    <text evidence="2">The sequence shown here is derived from an EMBL/GenBank/DDBJ whole genome shotgun (WGS) entry which is preliminary data.</text>
</comment>
<feature type="region of interest" description="Disordered" evidence="1">
    <location>
        <begin position="1"/>
        <end position="28"/>
    </location>
</feature>
<evidence type="ECO:0000313" key="2">
    <source>
        <dbReference type="EMBL" id="PRY26485.1"/>
    </source>
</evidence>
<gene>
    <name evidence="2" type="ORF">CLV78_101581</name>
</gene>
<dbReference type="Proteomes" id="UP000239480">
    <property type="component" value="Unassembled WGS sequence"/>
</dbReference>
<dbReference type="AlphaFoldDB" id="A0A2T0RZ81"/>
<keyword evidence="3" id="KW-1185">Reference proteome</keyword>
<accession>A0A2T0RZ81</accession>